<evidence type="ECO:0000256" key="2">
    <source>
        <dbReference type="ARBA" id="ARBA00009399"/>
    </source>
</evidence>
<name>A0A1Q8QXT8_9FIRM</name>
<evidence type="ECO:0000259" key="7">
    <source>
        <dbReference type="Pfam" id="PF04138"/>
    </source>
</evidence>
<proteinExistence type="inferred from homology"/>
<protein>
    <submittedName>
        <fullName evidence="8">GtrA family protein</fullName>
    </submittedName>
</protein>
<gene>
    <name evidence="8" type="ORF">DSOL_2026</name>
</gene>
<dbReference type="STRING" id="1888891.DSOL_2026"/>
<dbReference type="OrthoDB" id="9812049at2"/>
<keyword evidence="3 6" id="KW-0812">Transmembrane</keyword>
<comment type="subcellular location">
    <subcellularLocation>
        <location evidence="1">Membrane</location>
        <topology evidence="1">Multi-pass membrane protein</topology>
    </subcellularLocation>
</comment>
<evidence type="ECO:0000256" key="3">
    <source>
        <dbReference type="ARBA" id="ARBA00022692"/>
    </source>
</evidence>
<sequence>MNLLSKLDIHSKQDFYRFIKQFTKFGLVGILNTAISLAIYYAFVFINPALYIVGNTVGFVVSVLNSYYWNNKYVFQKSEKGHLKTILKTFMAYGSTFVLGTILLFVMVEFLHITKYLAPILNLILTIPLNFLINKFWAFK</sequence>
<dbReference type="Proteomes" id="UP000186102">
    <property type="component" value="Unassembled WGS sequence"/>
</dbReference>
<comment type="similarity">
    <text evidence="2">Belongs to the GtrA family.</text>
</comment>
<dbReference type="Pfam" id="PF04138">
    <property type="entry name" value="GtrA_DPMS_TM"/>
    <property type="match status" value="1"/>
</dbReference>
<keyword evidence="5 6" id="KW-0472">Membrane</keyword>
<dbReference type="AlphaFoldDB" id="A0A1Q8QXT8"/>
<dbReference type="PANTHER" id="PTHR38459">
    <property type="entry name" value="PROPHAGE BACTOPRENOL-LINKED GLUCOSE TRANSLOCASE HOMOLOG"/>
    <property type="match status" value="1"/>
</dbReference>
<keyword evidence="9" id="KW-1185">Reference proteome</keyword>
<feature type="transmembrane region" description="Helical" evidence="6">
    <location>
        <begin position="21"/>
        <end position="43"/>
    </location>
</feature>
<evidence type="ECO:0000256" key="1">
    <source>
        <dbReference type="ARBA" id="ARBA00004141"/>
    </source>
</evidence>
<feature type="domain" description="GtrA/DPMS transmembrane" evidence="7">
    <location>
        <begin position="24"/>
        <end position="139"/>
    </location>
</feature>
<feature type="transmembrane region" description="Helical" evidence="6">
    <location>
        <begin position="90"/>
        <end position="110"/>
    </location>
</feature>
<dbReference type="InterPro" id="IPR007267">
    <property type="entry name" value="GtrA_DPMS_TM"/>
</dbReference>
<dbReference type="GO" id="GO:0000271">
    <property type="term" value="P:polysaccharide biosynthetic process"/>
    <property type="evidence" value="ECO:0007669"/>
    <property type="project" value="InterPro"/>
</dbReference>
<evidence type="ECO:0000313" key="9">
    <source>
        <dbReference type="Proteomes" id="UP000186102"/>
    </source>
</evidence>
<dbReference type="PANTHER" id="PTHR38459:SF1">
    <property type="entry name" value="PROPHAGE BACTOPRENOL-LINKED GLUCOSE TRANSLOCASE HOMOLOG"/>
    <property type="match status" value="1"/>
</dbReference>
<accession>A0A1Q8QXT8</accession>
<reference evidence="8 9" key="1">
    <citation type="submission" date="2016-09" db="EMBL/GenBank/DDBJ databases">
        <title>Complete genome of Desulfosporosinus sp. OL.</title>
        <authorList>
            <person name="Mardanov A."/>
            <person name="Beletsky A."/>
            <person name="Panova A."/>
            <person name="Karnachuk O."/>
            <person name="Ravin N."/>
        </authorList>
    </citation>
    <scope>NUCLEOTIDE SEQUENCE [LARGE SCALE GENOMIC DNA]</scope>
    <source>
        <strain evidence="8 9">OL</strain>
    </source>
</reference>
<organism evidence="8 9">
    <name type="scientific">Desulfosporosinus metallidurans</name>
    <dbReference type="NCBI Taxonomy" id="1888891"/>
    <lineage>
        <taxon>Bacteria</taxon>
        <taxon>Bacillati</taxon>
        <taxon>Bacillota</taxon>
        <taxon>Clostridia</taxon>
        <taxon>Eubacteriales</taxon>
        <taxon>Desulfitobacteriaceae</taxon>
        <taxon>Desulfosporosinus</taxon>
    </lineage>
</organism>
<feature type="transmembrane region" description="Helical" evidence="6">
    <location>
        <begin position="49"/>
        <end position="69"/>
    </location>
</feature>
<dbReference type="InterPro" id="IPR051401">
    <property type="entry name" value="GtrA_CellWall_Glycosyl"/>
</dbReference>
<dbReference type="GO" id="GO:0005886">
    <property type="term" value="C:plasma membrane"/>
    <property type="evidence" value="ECO:0007669"/>
    <property type="project" value="TreeGrafter"/>
</dbReference>
<feature type="transmembrane region" description="Helical" evidence="6">
    <location>
        <begin position="116"/>
        <end position="133"/>
    </location>
</feature>
<dbReference type="RefSeq" id="WP_075364675.1">
    <property type="nucleotide sequence ID" value="NZ_MLBF01000011.1"/>
</dbReference>
<keyword evidence="4 6" id="KW-1133">Transmembrane helix</keyword>
<evidence type="ECO:0000256" key="4">
    <source>
        <dbReference type="ARBA" id="ARBA00022989"/>
    </source>
</evidence>
<evidence type="ECO:0000313" key="8">
    <source>
        <dbReference type="EMBL" id="OLN32153.1"/>
    </source>
</evidence>
<comment type="caution">
    <text evidence="8">The sequence shown here is derived from an EMBL/GenBank/DDBJ whole genome shotgun (WGS) entry which is preliminary data.</text>
</comment>
<evidence type="ECO:0000256" key="5">
    <source>
        <dbReference type="ARBA" id="ARBA00023136"/>
    </source>
</evidence>
<evidence type="ECO:0000256" key="6">
    <source>
        <dbReference type="SAM" id="Phobius"/>
    </source>
</evidence>
<dbReference type="EMBL" id="MLBF01000011">
    <property type="protein sequence ID" value="OLN32153.1"/>
    <property type="molecule type" value="Genomic_DNA"/>
</dbReference>